<organism evidence="2 4">
    <name type="scientific">Chitinophaga sancti</name>
    <dbReference type="NCBI Taxonomy" id="1004"/>
    <lineage>
        <taxon>Bacteria</taxon>
        <taxon>Pseudomonadati</taxon>
        <taxon>Bacteroidota</taxon>
        <taxon>Chitinophagia</taxon>
        <taxon>Chitinophagales</taxon>
        <taxon>Chitinophagaceae</taxon>
        <taxon>Chitinophaga</taxon>
    </lineage>
</organism>
<dbReference type="Pfam" id="PF00578">
    <property type="entry name" value="AhpC-TSA"/>
    <property type="match status" value="1"/>
</dbReference>
<sequence>MKVKSLSLVFLLFIYSCSTQDPIKTGKEGKAMPSFTYQVAKDEYHNTSEIPSGSKVVFVYFRTHCPYCQAETEDILGNINHMDEYKFYFISADTLPSIEHFIDQHRLNDYANVRVGRDTAHFFSKYFNTIGAPYTAIYNKNKILKAVFMGKIGSREIQKY</sequence>
<dbReference type="InterPro" id="IPR036249">
    <property type="entry name" value="Thioredoxin-like_sf"/>
</dbReference>
<evidence type="ECO:0000259" key="1">
    <source>
        <dbReference type="Pfam" id="PF00578"/>
    </source>
</evidence>
<evidence type="ECO:0000313" key="3">
    <source>
        <dbReference type="EMBL" id="WQG88299.1"/>
    </source>
</evidence>
<dbReference type="AlphaFoldDB" id="A0A1K1T0F3"/>
<evidence type="ECO:0000313" key="4">
    <source>
        <dbReference type="Proteomes" id="UP000183788"/>
    </source>
</evidence>
<dbReference type="RefSeq" id="WP_072366467.1">
    <property type="nucleotide sequence ID" value="NZ_CP139972.1"/>
</dbReference>
<name>A0A1K1T0F3_9BACT</name>
<reference evidence="2 4" key="1">
    <citation type="submission" date="2016-11" db="EMBL/GenBank/DDBJ databases">
        <authorList>
            <person name="Jaros S."/>
            <person name="Januszkiewicz K."/>
            <person name="Wedrychowicz H."/>
        </authorList>
    </citation>
    <scope>NUCLEOTIDE SEQUENCE [LARGE SCALE GENOMIC DNA]</scope>
    <source>
        <strain evidence="2 4">DSM 784</strain>
    </source>
</reference>
<dbReference type="Proteomes" id="UP000183788">
    <property type="component" value="Unassembled WGS sequence"/>
</dbReference>
<dbReference type="OrthoDB" id="662072at2"/>
<dbReference type="STRING" id="1004.SAMN05661012_06533"/>
<dbReference type="Gene3D" id="3.40.30.10">
    <property type="entry name" value="Glutaredoxin"/>
    <property type="match status" value="1"/>
</dbReference>
<dbReference type="GO" id="GO:0016209">
    <property type="term" value="F:antioxidant activity"/>
    <property type="evidence" value="ECO:0007669"/>
    <property type="project" value="InterPro"/>
</dbReference>
<gene>
    <name evidence="2" type="ORF">SAMN05661012_06533</name>
    <name evidence="3" type="ORF">SR876_25600</name>
</gene>
<accession>A0A1K1T0F3</accession>
<dbReference type="SUPFAM" id="SSF52833">
    <property type="entry name" value="Thioredoxin-like"/>
    <property type="match status" value="1"/>
</dbReference>
<dbReference type="GO" id="GO:0016491">
    <property type="term" value="F:oxidoreductase activity"/>
    <property type="evidence" value="ECO:0007669"/>
    <property type="project" value="InterPro"/>
</dbReference>
<dbReference type="EMBL" id="CP140154">
    <property type="protein sequence ID" value="WQG88299.1"/>
    <property type="molecule type" value="Genomic_DNA"/>
</dbReference>
<keyword evidence="5" id="KW-1185">Reference proteome</keyword>
<reference evidence="3 5" key="2">
    <citation type="submission" date="2023-11" db="EMBL/GenBank/DDBJ databases">
        <title>MicrobeMod: A computational toolkit for identifying prokaryotic methylation and restriction-modification with nanopore sequencing.</title>
        <authorList>
            <person name="Crits-Christoph A."/>
            <person name="Kang S.C."/>
            <person name="Lee H."/>
            <person name="Ostrov N."/>
        </authorList>
    </citation>
    <scope>NUCLEOTIDE SEQUENCE [LARGE SCALE GENOMIC DNA]</scope>
    <source>
        <strain evidence="3 5">ATCC 23090</strain>
    </source>
</reference>
<dbReference type="PROSITE" id="PS51257">
    <property type="entry name" value="PROKAR_LIPOPROTEIN"/>
    <property type="match status" value="1"/>
</dbReference>
<proteinExistence type="predicted"/>
<dbReference type="InterPro" id="IPR000866">
    <property type="entry name" value="AhpC/TSA"/>
</dbReference>
<dbReference type="Proteomes" id="UP001326715">
    <property type="component" value="Chromosome"/>
</dbReference>
<feature type="domain" description="Alkyl hydroperoxide reductase subunit C/ Thiol specific antioxidant" evidence="1">
    <location>
        <begin position="29"/>
        <end position="145"/>
    </location>
</feature>
<evidence type="ECO:0000313" key="5">
    <source>
        <dbReference type="Proteomes" id="UP001326715"/>
    </source>
</evidence>
<evidence type="ECO:0000313" key="2">
    <source>
        <dbReference type="EMBL" id="SFW89972.1"/>
    </source>
</evidence>
<dbReference type="EMBL" id="FPIZ01000044">
    <property type="protein sequence ID" value="SFW89972.1"/>
    <property type="molecule type" value="Genomic_DNA"/>
</dbReference>
<protein>
    <submittedName>
        <fullName evidence="2">AhpC/TSA family protein</fullName>
    </submittedName>
    <submittedName>
        <fullName evidence="3">Redoxin domain-containing protein</fullName>
    </submittedName>
</protein>